<dbReference type="AlphaFoldDB" id="A0AAE1BPZ4"/>
<dbReference type="EMBL" id="JAWQEG010007220">
    <property type="protein sequence ID" value="KAK3852820.1"/>
    <property type="molecule type" value="Genomic_DNA"/>
</dbReference>
<sequence length="152" mass="16024">MVPDNGRSHKHVRVSYVASTGILMIQYQIQISTSIFPLIPQHHLSSSLHHPSLTPPPVTDNILPLALVTPPAACNCVPPAGDAEPATLKGVKPGNKWVLYVPSAQSPSPIPCHTSDGGGDTVPGHLSLTLSRTTTRPTSHATSPAYSLTYSP</sequence>
<name>A0AAE1BPZ4_PETCI</name>
<evidence type="ECO:0000313" key="3">
    <source>
        <dbReference type="Proteomes" id="UP001286313"/>
    </source>
</evidence>
<proteinExistence type="predicted"/>
<feature type="region of interest" description="Disordered" evidence="1">
    <location>
        <begin position="132"/>
        <end position="152"/>
    </location>
</feature>
<protein>
    <submittedName>
        <fullName evidence="2">Uncharacterized protein</fullName>
    </submittedName>
</protein>
<comment type="caution">
    <text evidence="2">The sequence shown here is derived from an EMBL/GenBank/DDBJ whole genome shotgun (WGS) entry which is preliminary data.</text>
</comment>
<feature type="compositionally biased region" description="Polar residues" evidence="1">
    <location>
        <begin position="140"/>
        <end position="152"/>
    </location>
</feature>
<accession>A0AAE1BPZ4</accession>
<organism evidence="2 3">
    <name type="scientific">Petrolisthes cinctipes</name>
    <name type="common">Flat porcelain crab</name>
    <dbReference type="NCBI Taxonomy" id="88211"/>
    <lineage>
        <taxon>Eukaryota</taxon>
        <taxon>Metazoa</taxon>
        <taxon>Ecdysozoa</taxon>
        <taxon>Arthropoda</taxon>
        <taxon>Crustacea</taxon>
        <taxon>Multicrustacea</taxon>
        <taxon>Malacostraca</taxon>
        <taxon>Eumalacostraca</taxon>
        <taxon>Eucarida</taxon>
        <taxon>Decapoda</taxon>
        <taxon>Pleocyemata</taxon>
        <taxon>Anomura</taxon>
        <taxon>Galatheoidea</taxon>
        <taxon>Porcellanidae</taxon>
        <taxon>Petrolisthes</taxon>
    </lineage>
</organism>
<evidence type="ECO:0000313" key="2">
    <source>
        <dbReference type="EMBL" id="KAK3852820.1"/>
    </source>
</evidence>
<evidence type="ECO:0000256" key="1">
    <source>
        <dbReference type="SAM" id="MobiDB-lite"/>
    </source>
</evidence>
<gene>
    <name evidence="2" type="ORF">Pcinc_040604</name>
</gene>
<dbReference type="Proteomes" id="UP001286313">
    <property type="component" value="Unassembled WGS sequence"/>
</dbReference>
<reference evidence="2" key="1">
    <citation type="submission" date="2023-10" db="EMBL/GenBank/DDBJ databases">
        <title>Genome assemblies of two species of porcelain crab, Petrolisthes cinctipes and Petrolisthes manimaculis (Anomura: Porcellanidae).</title>
        <authorList>
            <person name="Angst P."/>
        </authorList>
    </citation>
    <scope>NUCLEOTIDE SEQUENCE</scope>
    <source>
        <strain evidence="2">PB745_01</strain>
        <tissue evidence="2">Gill</tissue>
    </source>
</reference>
<keyword evidence="3" id="KW-1185">Reference proteome</keyword>